<dbReference type="GO" id="GO:0030956">
    <property type="term" value="C:glutamyl-tRNA(Gln) amidotransferase complex"/>
    <property type="evidence" value="ECO:0007669"/>
    <property type="project" value="TreeGrafter"/>
</dbReference>
<accession>A0A8B8JC72</accession>
<sequence length="213" mass="23594">MYPLRITSTYPHYVPPTIEIGWDVSVQADKETGKRKNALMLFSAAAGSGVIALCRLVLVGSPLRSWPSCAAPRSRSSSSIVHRCSAALQPSDVPRLAETARISLSSQEVKEFEPKIRQVIDWFGQLQAVNLESIDPSLRADTEVSASPREDFPETFENRPHKSVHVNSKDDSRFEQLSGNLEMMCQDHDLEGHVPCLLTRLISQPITIGKSII</sequence>
<dbReference type="OrthoDB" id="2020502at2759"/>
<dbReference type="GO" id="GO:0006450">
    <property type="term" value="P:regulation of translational fidelity"/>
    <property type="evidence" value="ECO:0007669"/>
    <property type="project" value="InterPro"/>
</dbReference>
<dbReference type="Proteomes" id="UP000228380">
    <property type="component" value="Chromosome 4"/>
</dbReference>
<dbReference type="GO" id="GO:0032543">
    <property type="term" value="P:mitochondrial translation"/>
    <property type="evidence" value="ECO:0007669"/>
    <property type="project" value="TreeGrafter"/>
</dbReference>
<evidence type="ECO:0000256" key="1">
    <source>
        <dbReference type="SAM" id="MobiDB-lite"/>
    </source>
</evidence>
<dbReference type="SUPFAM" id="SSF141000">
    <property type="entry name" value="Glu-tRNAGln amidotransferase C subunit"/>
    <property type="match status" value="1"/>
</dbReference>
<dbReference type="AlphaFoldDB" id="A0A8B8JC72"/>
<keyword evidence="2" id="KW-1133">Transmembrane helix</keyword>
<dbReference type="GeneID" id="103720601"/>
<feature type="transmembrane region" description="Helical" evidence="2">
    <location>
        <begin position="38"/>
        <end position="58"/>
    </location>
</feature>
<dbReference type="RefSeq" id="XP_026665615.1">
    <property type="nucleotide sequence ID" value="XM_026809814.2"/>
</dbReference>
<gene>
    <name evidence="4" type="primary">LOC103720601</name>
</gene>
<dbReference type="GO" id="GO:0070681">
    <property type="term" value="P:glutaminyl-tRNAGln biosynthesis via transamidation"/>
    <property type="evidence" value="ECO:0007669"/>
    <property type="project" value="TreeGrafter"/>
</dbReference>
<keyword evidence="3" id="KW-1185">Reference proteome</keyword>
<dbReference type="InterPro" id="IPR036113">
    <property type="entry name" value="Asp/Glu-ADT_sf_sub_c"/>
</dbReference>
<dbReference type="GO" id="GO:0009507">
    <property type="term" value="C:chloroplast"/>
    <property type="evidence" value="ECO:0007669"/>
    <property type="project" value="TreeGrafter"/>
</dbReference>
<keyword evidence="2" id="KW-0472">Membrane</keyword>
<dbReference type="Gene3D" id="1.10.20.60">
    <property type="entry name" value="Glu-tRNAGln amidotransferase C subunit, N-terminal domain"/>
    <property type="match status" value="1"/>
</dbReference>
<dbReference type="PANTHER" id="PTHR15004:SF0">
    <property type="entry name" value="GLUTAMYL-TRNA(GLN) AMIDOTRANSFERASE SUBUNIT C, MITOCHONDRIAL"/>
    <property type="match status" value="1"/>
</dbReference>
<reference evidence="3" key="1">
    <citation type="journal article" date="2019" name="Nat. Commun.">
        <title>Genome-wide association mapping of date palm fruit traits.</title>
        <authorList>
            <person name="Hazzouri K.M."/>
            <person name="Gros-Balthazard M."/>
            <person name="Flowers J.M."/>
            <person name="Copetti D."/>
            <person name="Lemansour A."/>
            <person name="Lebrun M."/>
            <person name="Masmoudi K."/>
            <person name="Ferrand S."/>
            <person name="Dhar M.I."/>
            <person name="Fresquez Z.A."/>
            <person name="Rosas U."/>
            <person name="Zhang J."/>
            <person name="Talag J."/>
            <person name="Lee S."/>
            <person name="Kudrna D."/>
            <person name="Powell R.F."/>
            <person name="Leitch I.J."/>
            <person name="Krueger R.R."/>
            <person name="Wing R.A."/>
            <person name="Amiri K.M.A."/>
            <person name="Purugganan M.D."/>
        </authorList>
    </citation>
    <scope>NUCLEOTIDE SEQUENCE [LARGE SCALE GENOMIC DNA]</scope>
    <source>
        <strain evidence="3">cv. Khalas</strain>
    </source>
</reference>
<proteinExistence type="predicted"/>
<protein>
    <submittedName>
        <fullName evidence="4">Glutamyl-tRNA(Gln) amidotransferase subunit C, chloroplastic/mitochondrial isoform X1</fullName>
    </submittedName>
</protein>
<feature type="compositionally biased region" description="Basic and acidic residues" evidence="1">
    <location>
        <begin position="144"/>
        <end position="160"/>
    </location>
</feature>
<evidence type="ECO:0000313" key="4">
    <source>
        <dbReference type="RefSeq" id="XP_026665615.1"/>
    </source>
</evidence>
<evidence type="ECO:0000313" key="3">
    <source>
        <dbReference type="Proteomes" id="UP000228380"/>
    </source>
</evidence>
<organism evidence="3 4">
    <name type="scientific">Phoenix dactylifera</name>
    <name type="common">Date palm</name>
    <dbReference type="NCBI Taxonomy" id="42345"/>
    <lineage>
        <taxon>Eukaryota</taxon>
        <taxon>Viridiplantae</taxon>
        <taxon>Streptophyta</taxon>
        <taxon>Embryophyta</taxon>
        <taxon>Tracheophyta</taxon>
        <taxon>Spermatophyta</taxon>
        <taxon>Magnoliopsida</taxon>
        <taxon>Liliopsida</taxon>
        <taxon>Arecaceae</taxon>
        <taxon>Coryphoideae</taxon>
        <taxon>Phoeniceae</taxon>
        <taxon>Phoenix</taxon>
    </lineage>
</organism>
<feature type="region of interest" description="Disordered" evidence="1">
    <location>
        <begin position="144"/>
        <end position="171"/>
    </location>
</feature>
<dbReference type="GO" id="GO:0005739">
    <property type="term" value="C:mitochondrion"/>
    <property type="evidence" value="ECO:0007669"/>
    <property type="project" value="TreeGrafter"/>
</dbReference>
<name>A0A8B8JC72_PHODC</name>
<dbReference type="PANTHER" id="PTHR15004">
    <property type="entry name" value="GLUTAMYL-TRNA(GLN) AMIDOTRANSFERASE SUBUNIT C, MITOCHONDRIAL"/>
    <property type="match status" value="1"/>
</dbReference>
<dbReference type="InterPro" id="IPR003837">
    <property type="entry name" value="GatC"/>
</dbReference>
<reference evidence="4" key="2">
    <citation type="submission" date="2025-08" db="UniProtKB">
        <authorList>
            <consortium name="RefSeq"/>
        </authorList>
    </citation>
    <scope>IDENTIFICATION</scope>
    <source>
        <tissue evidence="4">Young leaves</tissue>
    </source>
</reference>
<keyword evidence="2" id="KW-0812">Transmembrane</keyword>
<evidence type="ECO:0000256" key="2">
    <source>
        <dbReference type="SAM" id="Phobius"/>
    </source>
</evidence>
<dbReference type="Pfam" id="PF02686">
    <property type="entry name" value="GatC"/>
    <property type="match status" value="1"/>
</dbReference>